<comment type="caution">
    <text evidence="1">The sequence shown here is derived from an EMBL/GenBank/DDBJ whole genome shotgun (WGS) entry which is preliminary data.</text>
</comment>
<gene>
    <name evidence="1" type="ORF">GOALK_042_00010</name>
</gene>
<name>F9VT65_9ACTN</name>
<evidence type="ECO:0000313" key="2">
    <source>
        <dbReference type="Proteomes" id="UP000003558"/>
    </source>
</evidence>
<sequence length="92" mass="9851">MPNMPTGISSSCRTEHILADGGGSLNRRRLVFTASADALRSAQARQSAAMTHTATEHYSTGCSESVSANGQLIVGPFHSRNREFLSTLARLM</sequence>
<protein>
    <submittedName>
        <fullName evidence="1">Uncharacterized protein</fullName>
    </submittedName>
</protein>
<reference evidence="1 2" key="1">
    <citation type="submission" date="2011-05" db="EMBL/GenBank/DDBJ databases">
        <title>Whole genome shotgun sequence of Gordonia alkanivorans NBRC 16433.</title>
        <authorList>
            <person name="Hosoyama A."/>
            <person name="Nakamura S."/>
            <person name="Takarada H."/>
            <person name="Tsuchikane K."/>
            <person name="Yamazaki S."/>
            <person name="Fujita N."/>
        </authorList>
    </citation>
    <scope>NUCLEOTIDE SEQUENCE [LARGE SCALE GENOMIC DNA]</scope>
    <source>
        <strain evidence="1 2">NBRC 16433</strain>
    </source>
</reference>
<dbReference type="Proteomes" id="UP000003558">
    <property type="component" value="Unassembled WGS sequence"/>
</dbReference>
<proteinExistence type="predicted"/>
<dbReference type="EMBL" id="BACI01000042">
    <property type="protein sequence ID" value="GAA11804.1"/>
    <property type="molecule type" value="Genomic_DNA"/>
</dbReference>
<organism evidence="1 2">
    <name type="scientific">Gordonia alkanivorans NBRC 16433</name>
    <dbReference type="NCBI Taxonomy" id="1027371"/>
    <lineage>
        <taxon>Bacteria</taxon>
        <taxon>Bacillati</taxon>
        <taxon>Actinomycetota</taxon>
        <taxon>Actinomycetes</taxon>
        <taxon>Mycobacteriales</taxon>
        <taxon>Gordoniaceae</taxon>
        <taxon>Gordonia</taxon>
    </lineage>
</organism>
<accession>F9VT65</accession>
<dbReference type="AlphaFoldDB" id="F9VT65"/>
<evidence type="ECO:0000313" key="1">
    <source>
        <dbReference type="EMBL" id="GAA11804.1"/>
    </source>
</evidence>